<name>A0A939MNI2_9MICO</name>
<feature type="transmembrane region" description="Helical" evidence="13">
    <location>
        <begin position="35"/>
        <end position="55"/>
    </location>
</feature>
<dbReference type="EMBL" id="JAGDYM010000010">
    <property type="protein sequence ID" value="MBO1902072.1"/>
    <property type="molecule type" value="Genomic_DNA"/>
</dbReference>
<dbReference type="PRINTS" id="PR00839">
    <property type="entry name" value="V8PROTEASE"/>
</dbReference>
<comment type="subcellular location">
    <subcellularLocation>
        <location evidence="1">Membrane</location>
        <topology evidence="1">Multi-pass membrane protein</topology>
    </subcellularLocation>
    <subcellularLocation>
        <location evidence="2">Secreted</location>
    </subcellularLocation>
</comment>
<proteinExistence type="inferred from homology"/>
<comment type="similarity">
    <text evidence="3 12">Belongs to the peptidase S1B family.</text>
</comment>
<evidence type="ECO:0000256" key="5">
    <source>
        <dbReference type="ARBA" id="ARBA00022692"/>
    </source>
</evidence>
<keyword evidence="15" id="KW-1185">Reference proteome</keyword>
<evidence type="ECO:0000256" key="1">
    <source>
        <dbReference type="ARBA" id="ARBA00004141"/>
    </source>
</evidence>
<feature type="transmembrane region" description="Helical" evidence="13">
    <location>
        <begin position="104"/>
        <end position="127"/>
    </location>
</feature>
<protein>
    <recommendedName>
        <fullName evidence="12">Serine protease</fullName>
        <ecNumber evidence="12">3.4.21.-</ecNumber>
    </recommendedName>
</protein>
<dbReference type="Gene3D" id="2.40.10.10">
    <property type="entry name" value="Trypsin-like serine proteases"/>
    <property type="match status" value="2"/>
</dbReference>
<dbReference type="GO" id="GO:0005576">
    <property type="term" value="C:extracellular region"/>
    <property type="evidence" value="ECO:0007669"/>
    <property type="project" value="UniProtKB-SubCell"/>
</dbReference>
<keyword evidence="9 13" id="KW-1133">Transmembrane helix</keyword>
<feature type="active site" description="Charge relay system" evidence="11">
    <location>
        <position position="265"/>
    </location>
</feature>
<evidence type="ECO:0000256" key="6">
    <source>
        <dbReference type="ARBA" id="ARBA00022729"/>
    </source>
</evidence>
<reference evidence="14" key="1">
    <citation type="submission" date="2021-03" db="EMBL/GenBank/DDBJ databases">
        <title>Leucobacter chromiisoli sp. nov., isolated from chromium-containing soil of chemical plant.</title>
        <authorList>
            <person name="Xu Z."/>
        </authorList>
    </citation>
    <scope>NUCLEOTIDE SEQUENCE</scope>
    <source>
        <strain evidence="14">S27</strain>
    </source>
</reference>
<dbReference type="AlphaFoldDB" id="A0A939MNI2"/>
<dbReference type="NCBIfam" id="NF033740">
    <property type="entry name" value="MarP_fam_protase"/>
    <property type="match status" value="1"/>
</dbReference>
<evidence type="ECO:0000256" key="9">
    <source>
        <dbReference type="ARBA" id="ARBA00022989"/>
    </source>
</evidence>
<evidence type="ECO:0000256" key="7">
    <source>
        <dbReference type="ARBA" id="ARBA00022801"/>
    </source>
</evidence>
<dbReference type="InterPro" id="IPR047680">
    <property type="entry name" value="MarP-like"/>
</dbReference>
<feature type="active site" description="Charge relay system" evidence="11">
    <location>
        <position position="337"/>
    </location>
</feature>
<comment type="caution">
    <text evidence="14">The sequence shown here is derived from an EMBL/GenBank/DDBJ whole genome shotgun (WGS) entry which is preliminary data.</text>
</comment>
<evidence type="ECO:0000256" key="3">
    <source>
        <dbReference type="ARBA" id="ARBA00008764"/>
    </source>
</evidence>
<evidence type="ECO:0000256" key="2">
    <source>
        <dbReference type="ARBA" id="ARBA00004613"/>
    </source>
</evidence>
<evidence type="ECO:0000313" key="15">
    <source>
        <dbReference type="Proteomes" id="UP000664382"/>
    </source>
</evidence>
<dbReference type="PANTHER" id="PTHR43019">
    <property type="entry name" value="SERINE ENDOPROTEASE DEGS"/>
    <property type="match status" value="1"/>
</dbReference>
<dbReference type="GO" id="GO:0006508">
    <property type="term" value="P:proteolysis"/>
    <property type="evidence" value="ECO:0007669"/>
    <property type="project" value="UniProtKB-KW"/>
</dbReference>
<dbReference type="InterPro" id="IPR003825">
    <property type="entry name" value="Colicin-V_CvpA"/>
</dbReference>
<dbReference type="Pfam" id="PF13365">
    <property type="entry name" value="Trypsin_2"/>
    <property type="match status" value="1"/>
</dbReference>
<keyword evidence="6" id="KW-0732">Signal</keyword>
<evidence type="ECO:0000256" key="8">
    <source>
        <dbReference type="ARBA" id="ARBA00022825"/>
    </source>
</evidence>
<accession>A0A939MNI2</accession>
<keyword evidence="5 13" id="KW-0812">Transmembrane</keyword>
<dbReference type="GO" id="GO:0009403">
    <property type="term" value="P:toxin biosynthetic process"/>
    <property type="evidence" value="ECO:0007669"/>
    <property type="project" value="InterPro"/>
</dbReference>
<sequence>MDSAMAALIVDLVLVLWLVSQIVFGARYGVARTSLALGGLAIGGLLAWWTLPVVAEWTNAWGGPALLPILVGGALVLTTAGIGAALGIRLTAGLKRARLGALNRLLGAAAGLVISSLVLVLVAGGLSALGNPFVSQLVSSSRVVSLITGLLPDELRGRLQHLGRDTVTDGIPWLIEAIDGVDDPPALPRVDLDDPALAEAAESVVRVSGNSYACGQRQLGSGFVVAENRIITNAHVVAGADEVVVEVPGQRGRSGVVSYFDAESDLAVVSVEDLSARALPLGSPLDTGSEAVVQGYPGGGEFSSRAARVLDSRPVAFQDGGTREVITLAADVRQGNSGGPLLALNGEVAGVVFAKEERVENVGYAIPLSVLRPVAERAAELVDAVGTGVCAG</sequence>
<dbReference type="SUPFAM" id="SSF50494">
    <property type="entry name" value="Trypsin-like serine proteases"/>
    <property type="match status" value="1"/>
</dbReference>
<dbReference type="GO" id="GO:0008236">
    <property type="term" value="F:serine-type peptidase activity"/>
    <property type="evidence" value="ECO:0007669"/>
    <property type="project" value="UniProtKB-KW"/>
</dbReference>
<dbReference type="InterPro" id="IPR009003">
    <property type="entry name" value="Peptidase_S1_PA"/>
</dbReference>
<organism evidence="14 15">
    <name type="scientific">Leucobacter weissii</name>
    <dbReference type="NCBI Taxonomy" id="1983706"/>
    <lineage>
        <taxon>Bacteria</taxon>
        <taxon>Bacillati</taxon>
        <taxon>Actinomycetota</taxon>
        <taxon>Actinomycetes</taxon>
        <taxon>Micrococcales</taxon>
        <taxon>Microbacteriaceae</taxon>
        <taxon>Leucobacter</taxon>
    </lineage>
</organism>
<evidence type="ECO:0000256" key="12">
    <source>
        <dbReference type="RuleBase" id="RU004296"/>
    </source>
</evidence>
<evidence type="ECO:0000256" key="13">
    <source>
        <dbReference type="SAM" id="Phobius"/>
    </source>
</evidence>
<evidence type="ECO:0000256" key="4">
    <source>
        <dbReference type="ARBA" id="ARBA00022670"/>
    </source>
</evidence>
<gene>
    <name evidence="14" type="ORF">J4H92_08950</name>
</gene>
<evidence type="ECO:0000256" key="10">
    <source>
        <dbReference type="ARBA" id="ARBA00023136"/>
    </source>
</evidence>
<dbReference type="PANTHER" id="PTHR43019:SF23">
    <property type="entry name" value="PROTEASE DO-LIKE 5, CHLOROPLASTIC"/>
    <property type="match status" value="1"/>
</dbReference>
<dbReference type="GO" id="GO:0016020">
    <property type="term" value="C:membrane"/>
    <property type="evidence" value="ECO:0007669"/>
    <property type="project" value="UniProtKB-SubCell"/>
</dbReference>
<evidence type="ECO:0000256" key="11">
    <source>
        <dbReference type="PIRSR" id="PIRSR608256-1"/>
    </source>
</evidence>
<keyword evidence="10 13" id="KW-0472">Membrane</keyword>
<dbReference type="InterPro" id="IPR008256">
    <property type="entry name" value="Peptidase_S1B"/>
</dbReference>
<dbReference type="InterPro" id="IPR043504">
    <property type="entry name" value="Peptidase_S1_PA_chymotrypsin"/>
</dbReference>
<feature type="transmembrane region" description="Helical" evidence="13">
    <location>
        <begin position="67"/>
        <end position="92"/>
    </location>
</feature>
<feature type="transmembrane region" description="Helical" evidence="13">
    <location>
        <begin position="6"/>
        <end position="28"/>
    </location>
</feature>
<dbReference type="Proteomes" id="UP000664382">
    <property type="component" value="Unassembled WGS sequence"/>
</dbReference>
<dbReference type="EC" id="3.4.21.-" evidence="12"/>
<dbReference type="Pfam" id="PF02674">
    <property type="entry name" value="Colicin_V"/>
    <property type="match status" value="1"/>
</dbReference>
<keyword evidence="8 12" id="KW-0720">Serine protease</keyword>
<dbReference type="RefSeq" id="WP_208097841.1">
    <property type="nucleotide sequence ID" value="NZ_JAGDYM010000010.1"/>
</dbReference>
<keyword evidence="4 12" id="KW-0645">Protease</keyword>
<evidence type="ECO:0000313" key="14">
    <source>
        <dbReference type="EMBL" id="MBO1902072.1"/>
    </source>
</evidence>
<feature type="active site" description="Charge relay system" evidence="11">
    <location>
        <position position="235"/>
    </location>
</feature>
<keyword evidence="7 12" id="KW-0378">Hydrolase</keyword>